<comment type="caution">
    <text evidence="2">The sequence shown here is derived from an EMBL/GenBank/DDBJ whole genome shotgun (WGS) entry which is preliminary data.</text>
</comment>
<sequence length="102" mass="11387">MLLSVEEVMGAAEIADLLGVSRQRVQQLVSRPDFPPPATTLAMGKIWLASDVRAWVREHRPELADQETPSAAPPLGRRHGSRTSRMPKGKDSRPPRRRPKDD</sequence>
<evidence type="ECO:0008006" key="4">
    <source>
        <dbReference type="Google" id="ProtNLM"/>
    </source>
</evidence>
<name>A0A6V8KCY1_9ACTN</name>
<feature type="region of interest" description="Disordered" evidence="1">
    <location>
        <begin position="60"/>
        <end position="102"/>
    </location>
</feature>
<feature type="compositionally biased region" description="Basic residues" evidence="1">
    <location>
        <begin position="76"/>
        <end position="87"/>
    </location>
</feature>
<dbReference type="EMBL" id="BLPF01000001">
    <property type="protein sequence ID" value="GFJ79547.1"/>
    <property type="molecule type" value="Genomic_DNA"/>
</dbReference>
<gene>
    <name evidence="2" type="ORF">Phou_037270</name>
</gene>
<dbReference type="AlphaFoldDB" id="A0A6V8KCY1"/>
<organism evidence="2 3">
    <name type="scientific">Phytohabitans houttuyneae</name>
    <dbReference type="NCBI Taxonomy" id="1076126"/>
    <lineage>
        <taxon>Bacteria</taxon>
        <taxon>Bacillati</taxon>
        <taxon>Actinomycetota</taxon>
        <taxon>Actinomycetes</taxon>
        <taxon>Micromonosporales</taxon>
        <taxon>Micromonosporaceae</taxon>
    </lineage>
</organism>
<dbReference type="RefSeq" id="WP_308784459.1">
    <property type="nucleotide sequence ID" value="NZ_BAABGO010000001.1"/>
</dbReference>
<evidence type="ECO:0000256" key="1">
    <source>
        <dbReference type="SAM" id="MobiDB-lite"/>
    </source>
</evidence>
<proteinExistence type="predicted"/>
<evidence type="ECO:0000313" key="3">
    <source>
        <dbReference type="Proteomes" id="UP000482800"/>
    </source>
</evidence>
<feature type="compositionally biased region" description="Basic and acidic residues" evidence="1">
    <location>
        <begin position="88"/>
        <end position="102"/>
    </location>
</feature>
<dbReference type="Proteomes" id="UP000482800">
    <property type="component" value="Unassembled WGS sequence"/>
</dbReference>
<accession>A0A6V8KCY1</accession>
<evidence type="ECO:0000313" key="2">
    <source>
        <dbReference type="EMBL" id="GFJ79547.1"/>
    </source>
</evidence>
<reference evidence="2 3" key="2">
    <citation type="submission" date="2020-03" db="EMBL/GenBank/DDBJ databases">
        <authorList>
            <person name="Ichikawa N."/>
            <person name="Kimura A."/>
            <person name="Kitahashi Y."/>
            <person name="Uohara A."/>
        </authorList>
    </citation>
    <scope>NUCLEOTIDE SEQUENCE [LARGE SCALE GENOMIC DNA]</scope>
    <source>
        <strain evidence="2 3">NBRC 108639</strain>
    </source>
</reference>
<keyword evidence="3" id="KW-1185">Reference proteome</keyword>
<reference evidence="2 3" key="1">
    <citation type="submission" date="2020-03" db="EMBL/GenBank/DDBJ databases">
        <title>Whole genome shotgun sequence of Phytohabitans houttuyneae NBRC 108639.</title>
        <authorList>
            <person name="Komaki H."/>
            <person name="Tamura T."/>
        </authorList>
    </citation>
    <scope>NUCLEOTIDE SEQUENCE [LARGE SCALE GENOMIC DNA]</scope>
    <source>
        <strain evidence="2 3">NBRC 108639</strain>
    </source>
</reference>
<protein>
    <recommendedName>
        <fullName evidence="4">Helix-turn-helix domain-containing protein</fullName>
    </recommendedName>
</protein>